<sequence length="475" mass="54213">MTEDTAVVWFRSDLRLHDNATLTRALESATRIVPVFVFDPDAFATTTFGFPKTGRRRAQFLRESVQALRATLRGLDSELVVRYGRPSTVLPAVASEYDADAVYSQTLPAPEERHVETAVRTALRDQGRALQTAWTHTLYHPADLPTPVQNIDDTFTPWRQDVEATIEPREPLPSPNKVPSSTLDVSEIPTLAALGFDDAPLGRDQRAVYAFDGGETAGLDRLAEYVWDRDCLREYKETRNGLLGADYSSKLSPWLAHGCLSPRQIYAEIDRYERERVENDSTYWLGFELAWRDFFQFQFAKHGAAFFRPGGIRDRDVEWHTDEDAFSRWANGQTGVPFVDANMRELNATGYMSNRGRQNVASFLANDRRLDWRTGASYFESRLIDYDVCSNWGNWAYVAGTGNDSRDKRFDVLWQAHRYDPAGEYVTQWLPELDGLPPEYVHEPWRMDTQTQRTHGVELGSDYPRPMVALEDASE</sequence>
<evidence type="ECO:0000313" key="9">
    <source>
        <dbReference type="EMBL" id="MFD1589107.1"/>
    </source>
</evidence>
<proteinExistence type="inferred from homology"/>
<accession>A0ABD6CIL6</accession>
<evidence type="ECO:0000256" key="4">
    <source>
        <dbReference type="ARBA" id="ARBA00022991"/>
    </source>
</evidence>
<evidence type="ECO:0000256" key="7">
    <source>
        <dbReference type="RuleBase" id="RU367151"/>
    </source>
</evidence>
<reference evidence="9 10" key="1">
    <citation type="journal article" date="2019" name="Int. J. Syst. Evol. Microbiol.">
        <title>The Global Catalogue of Microorganisms (GCM) 10K type strain sequencing project: providing services to taxonomists for standard genome sequencing and annotation.</title>
        <authorList>
            <consortium name="The Broad Institute Genomics Platform"/>
            <consortium name="The Broad Institute Genome Sequencing Center for Infectious Disease"/>
            <person name="Wu L."/>
            <person name="Ma J."/>
        </authorList>
    </citation>
    <scope>NUCLEOTIDE SEQUENCE [LARGE SCALE GENOMIC DNA]</scope>
    <source>
        <strain evidence="9 10">CGMCC 1.12125</strain>
    </source>
</reference>
<dbReference type="Gene3D" id="3.40.50.620">
    <property type="entry name" value="HUPs"/>
    <property type="match status" value="1"/>
</dbReference>
<dbReference type="Gene3D" id="1.10.579.10">
    <property type="entry name" value="DNA Cyclobutane Dipyrimidine Photolyase, subunit A, domain 3"/>
    <property type="match status" value="1"/>
</dbReference>
<feature type="domain" description="Photolyase/cryptochrome alpha/beta" evidence="8">
    <location>
        <begin position="4"/>
        <end position="138"/>
    </location>
</feature>
<dbReference type="PANTHER" id="PTHR11455">
    <property type="entry name" value="CRYPTOCHROME"/>
    <property type="match status" value="1"/>
</dbReference>
<evidence type="ECO:0000256" key="3">
    <source>
        <dbReference type="ARBA" id="ARBA00022827"/>
    </source>
</evidence>
<dbReference type="NCBIfam" id="TIGR02765">
    <property type="entry name" value="crypto_DASH"/>
    <property type="match status" value="1"/>
</dbReference>
<comment type="cofactor">
    <cofactor evidence="5 7">
        <name>FAD</name>
        <dbReference type="ChEBI" id="CHEBI:57692"/>
    </cofactor>
    <text evidence="5 7">Binds 1 FAD per subunit.</text>
</comment>
<dbReference type="SUPFAM" id="SSF48173">
    <property type="entry name" value="Cryptochrome/photolyase FAD-binding domain"/>
    <property type="match status" value="1"/>
</dbReference>
<organism evidence="9 10">
    <name type="scientific">Halorientalis brevis</name>
    <dbReference type="NCBI Taxonomy" id="1126241"/>
    <lineage>
        <taxon>Archaea</taxon>
        <taxon>Methanobacteriati</taxon>
        <taxon>Methanobacteriota</taxon>
        <taxon>Stenosarchaea group</taxon>
        <taxon>Halobacteria</taxon>
        <taxon>Halobacteriales</taxon>
        <taxon>Haloarculaceae</taxon>
        <taxon>Halorientalis</taxon>
    </lineage>
</organism>
<dbReference type="PROSITE" id="PS51645">
    <property type="entry name" value="PHR_CRY_ALPHA_BETA"/>
    <property type="match status" value="1"/>
</dbReference>
<evidence type="ECO:0000256" key="2">
    <source>
        <dbReference type="ARBA" id="ARBA00022630"/>
    </source>
</evidence>
<keyword evidence="3 5" id="KW-0274">FAD</keyword>
<dbReference type="RefSeq" id="WP_247378755.1">
    <property type="nucleotide sequence ID" value="NZ_JALLGV010000005.1"/>
</dbReference>
<evidence type="ECO:0000313" key="10">
    <source>
        <dbReference type="Proteomes" id="UP001597119"/>
    </source>
</evidence>
<dbReference type="Pfam" id="PF03441">
    <property type="entry name" value="FAD_binding_7"/>
    <property type="match status" value="1"/>
</dbReference>
<keyword evidence="2 5" id="KW-0285">Flavoprotein</keyword>
<dbReference type="EMBL" id="JBHUDJ010000014">
    <property type="protein sequence ID" value="MFD1589107.1"/>
    <property type="molecule type" value="Genomic_DNA"/>
</dbReference>
<dbReference type="InterPro" id="IPR006050">
    <property type="entry name" value="DNA_photolyase_N"/>
</dbReference>
<evidence type="ECO:0000259" key="8">
    <source>
        <dbReference type="PROSITE" id="PS51645"/>
    </source>
</evidence>
<dbReference type="InterPro" id="IPR005101">
    <property type="entry name" value="Cryptochr/Photolyase_FAD-bd"/>
</dbReference>
<comment type="cofactor">
    <cofactor evidence="7">
        <name>(6R)-5,10-methylene-5,6,7,8-tetrahydrofolate</name>
        <dbReference type="ChEBI" id="CHEBI:15636"/>
    </cofactor>
    <text evidence="7">Binds 1 5,10-methenyltetrahydrofolate (MTHF) per subunit.</text>
</comment>
<comment type="caution">
    <text evidence="9">The sequence shown here is derived from an EMBL/GenBank/DDBJ whole genome shotgun (WGS) entry which is preliminary data.</text>
</comment>
<dbReference type="InterPro" id="IPR014133">
    <property type="entry name" value="Cry_DASH"/>
</dbReference>
<evidence type="ECO:0000256" key="1">
    <source>
        <dbReference type="ARBA" id="ARBA00005862"/>
    </source>
</evidence>
<dbReference type="AlphaFoldDB" id="A0ABD6CIL6"/>
<comment type="similarity">
    <text evidence="1 7">Belongs to the DNA photolyase class-1 family.</text>
</comment>
<comment type="function">
    <text evidence="7">May have a photoreceptor function.</text>
</comment>
<dbReference type="SUPFAM" id="SSF52425">
    <property type="entry name" value="Cryptochrome/photolyase, N-terminal domain"/>
    <property type="match status" value="1"/>
</dbReference>
<protein>
    <recommendedName>
        <fullName evidence="7">Cryptochrome DASH</fullName>
    </recommendedName>
</protein>
<dbReference type="InterPro" id="IPR002081">
    <property type="entry name" value="Cryptochrome/DNA_photolyase_1"/>
</dbReference>
<dbReference type="Proteomes" id="UP001597119">
    <property type="component" value="Unassembled WGS sequence"/>
</dbReference>
<dbReference type="Pfam" id="PF00875">
    <property type="entry name" value="DNA_photolyase"/>
    <property type="match status" value="1"/>
</dbReference>
<feature type="site" description="Electron transfer via tryptophanyl radical" evidence="6">
    <location>
        <position position="372"/>
    </location>
</feature>
<dbReference type="InterPro" id="IPR014729">
    <property type="entry name" value="Rossmann-like_a/b/a_fold"/>
</dbReference>
<name>A0ABD6CIL6_9EURY</name>
<dbReference type="PRINTS" id="PR00147">
    <property type="entry name" value="DNAPHOTLYASE"/>
</dbReference>
<keyword evidence="10" id="KW-1185">Reference proteome</keyword>
<dbReference type="Gene3D" id="1.25.40.80">
    <property type="match status" value="1"/>
</dbReference>
<dbReference type="InterPro" id="IPR036134">
    <property type="entry name" value="Crypto/Photolyase_FAD-like_sf"/>
</dbReference>
<dbReference type="PANTHER" id="PTHR11455:SF22">
    <property type="entry name" value="CRYPTOCHROME DASH"/>
    <property type="match status" value="1"/>
</dbReference>
<feature type="site" description="Electron transfer via tryptophanyl radical" evidence="6">
    <location>
        <position position="395"/>
    </location>
</feature>
<evidence type="ECO:0000256" key="5">
    <source>
        <dbReference type="PIRSR" id="PIRSR602081-1"/>
    </source>
</evidence>
<keyword evidence="4 7" id="KW-0157">Chromophore</keyword>
<feature type="site" description="Electron transfer via tryptophanyl radical" evidence="6">
    <location>
        <position position="319"/>
    </location>
</feature>
<gene>
    <name evidence="9" type="ORF">ACFR9U_19175</name>
</gene>
<dbReference type="InterPro" id="IPR036155">
    <property type="entry name" value="Crypto/Photolyase_N_sf"/>
</dbReference>
<feature type="binding site" evidence="5">
    <location>
        <begin position="248"/>
        <end position="252"/>
    </location>
    <ligand>
        <name>FAD</name>
        <dbReference type="ChEBI" id="CHEBI:57692"/>
    </ligand>
</feature>
<evidence type="ECO:0000256" key="6">
    <source>
        <dbReference type="PIRSR" id="PIRSR602081-2"/>
    </source>
</evidence>
<feature type="binding site" evidence="5">
    <location>
        <begin position="385"/>
        <end position="387"/>
    </location>
    <ligand>
        <name>FAD</name>
        <dbReference type="ChEBI" id="CHEBI:57692"/>
    </ligand>
</feature>
<feature type="binding site" evidence="5">
    <location>
        <position position="235"/>
    </location>
    <ligand>
        <name>FAD</name>
        <dbReference type="ChEBI" id="CHEBI:57692"/>
    </ligand>
</feature>
<feature type="binding site" evidence="5">
    <location>
        <begin position="288"/>
        <end position="295"/>
    </location>
    <ligand>
        <name>FAD</name>
        <dbReference type="ChEBI" id="CHEBI:57692"/>
    </ligand>
</feature>